<organism evidence="3 4">
    <name type="scientific">Pichia californica</name>
    <dbReference type="NCBI Taxonomy" id="460514"/>
    <lineage>
        <taxon>Eukaryota</taxon>
        <taxon>Fungi</taxon>
        <taxon>Dikarya</taxon>
        <taxon>Ascomycota</taxon>
        <taxon>Saccharomycotina</taxon>
        <taxon>Pichiomycetes</taxon>
        <taxon>Pichiales</taxon>
        <taxon>Pichiaceae</taxon>
        <taxon>Pichia</taxon>
    </lineage>
</organism>
<gene>
    <name evidence="3" type="primary">SLK19</name>
    <name evidence="3" type="ORF">C6P40_002133</name>
</gene>
<feature type="compositionally biased region" description="Basic and acidic residues" evidence="2">
    <location>
        <begin position="29"/>
        <end position="43"/>
    </location>
</feature>
<protein>
    <submittedName>
        <fullName evidence="3">Kinetochore protein slk19</fullName>
    </submittedName>
</protein>
<evidence type="ECO:0000313" key="4">
    <source>
        <dbReference type="Proteomes" id="UP000697127"/>
    </source>
</evidence>
<evidence type="ECO:0000313" key="3">
    <source>
        <dbReference type="EMBL" id="KAG0690634.1"/>
    </source>
</evidence>
<dbReference type="OrthoDB" id="5367584at2759"/>
<feature type="region of interest" description="Disordered" evidence="2">
    <location>
        <begin position="74"/>
        <end position="93"/>
    </location>
</feature>
<keyword evidence="4" id="KW-1185">Reference proteome</keyword>
<feature type="compositionally biased region" description="Polar residues" evidence="2">
    <location>
        <begin position="14"/>
        <end position="23"/>
    </location>
</feature>
<dbReference type="InterPro" id="IPR024312">
    <property type="entry name" value="TACC_fungi"/>
</dbReference>
<reference evidence="3" key="1">
    <citation type="submission" date="2020-11" db="EMBL/GenBank/DDBJ databases">
        <title>Kefir isolates.</title>
        <authorList>
            <person name="Marcisauskas S."/>
            <person name="Kim Y."/>
            <person name="Blasche S."/>
        </authorList>
    </citation>
    <scope>NUCLEOTIDE SEQUENCE</scope>
    <source>
        <strain evidence="3">Olga-1</strain>
    </source>
</reference>
<keyword evidence="1" id="KW-0175">Coiled coil</keyword>
<dbReference type="Pfam" id="PF12709">
    <property type="entry name" value="Fungal_TACC"/>
    <property type="match status" value="1"/>
</dbReference>
<feature type="coiled-coil region" evidence="1">
    <location>
        <begin position="224"/>
        <end position="349"/>
    </location>
</feature>
<sequence length="459" mass="52561">MEIQTPPRKKQRLSQELSSSLVNSPVDHLSQHETTTGDDKEQQQKTTTDSDADKNTNTNKHKNANDLEINIETSESQKENQSPFKDNNSLTTIVKNTPLKSDILTARSNTNTPNHSVIAADSSLSPIRSSKLNTATSLNSIITDESPDHINNTNTNGFKQLINRFHSIMDNASDDDDKENEKEKENENENQIENDLDANTESSSELINFTIQLTTLKNQYQSKINALEITAQENAITINNLNNQINDFKTKIENLHLTIQQSSIDHGSVVNENEIAKKEIDILQKSIINLDNQLVIERSKRSKLSAKLNQITELMETVFKSFENMNNKISNLKEENSNFQDIISKNEAKIASFDETLKSELESLAQELYIQYAEKHETKISKLRTAYENKYAKKQALFNERLKLMQEQQLTLQQELSHVKNRLQVETNEKHQLVKLWDEYVALDKKDVDQMSNFVKRLK</sequence>
<proteinExistence type="predicted"/>
<evidence type="ECO:0000256" key="2">
    <source>
        <dbReference type="SAM" id="MobiDB-lite"/>
    </source>
</evidence>
<dbReference type="AlphaFoldDB" id="A0A9P7BHW9"/>
<evidence type="ECO:0000256" key="1">
    <source>
        <dbReference type="SAM" id="Coils"/>
    </source>
</evidence>
<dbReference type="Proteomes" id="UP000697127">
    <property type="component" value="Unassembled WGS sequence"/>
</dbReference>
<name>A0A9P7BHW9_9ASCO</name>
<comment type="caution">
    <text evidence="3">The sequence shown here is derived from an EMBL/GenBank/DDBJ whole genome shotgun (WGS) entry which is preliminary data.</text>
</comment>
<feature type="region of interest" description="Disordered" evidence="2">
    <location>
        <begin position="1"/>
        <end position="68"/>
    </location>
</feature>
<dbReference type="EMBL" id="PUHW01000024">
    <property type="protein sequence ID" value="KAG0690634.1"/>
    <property type="molecule type" value="Genomic_DNA"/>
</dbReference>
<accession>A0A9P7BHW9</accession>
<feature type="region of interest" description="Disordered" evidence="2">
    <location>
        <begin position="170"/>
        <end position="199"/>
    </location>
</feature>
<feature type="compositionally biased region" description="Acidic residues" evidence="2">
    <location>
        <begin position="188"/>
        <end position="198"/>
    </location>
</feature>